<evidence type="ECO:0000313" key="9">
    <source>
        <dbReference type="Proteomes" id="UP000724657"/>
    </source>
</evidence>
<comment type="subcellular location">
    <subcellularLocation>
        <location evidence="1">Cell membrane</location>
        <topology evidence="1">Multi-pass membrane protein</topology>
    </subcellularLocation>
</comment>
<organism evidence="8 9">
    <name type="scientific">Candidatus Fusobacterium pullicola</name>
    <dbReference type="NCBI Taxonomy" id="2838601"/>
    <lineage>
        <taxon>Bacteria</taxon>
        <taxon>Fusobacteriati</taxon>
        <taxon>Fusobacteriota</taxon>
        <taxon>Fusobacteriia</taxon>
        <taxon>Fusobacteriales</taxon>
        <taxon>Fusobacteriaceae</taxon>
        <taxon>Fusobacterium</taxon>
    </lineage>
</organism>
<evidence type="ECO:0000256" key="6">
    <source>
        <dbReference type="ARBA" id="ARBA00023136"/>
    </source>
</evidence>
<evidence type="ECO:0000256" key="7">
    <source>
        <dbReference type="SAM" id="Phobius"/>
    </source>
</evidence>
<dbReference type="GO" id="GO:0005886">
    <property type="term" value="C:plasma membrane"/>
    <property type="evidence" value="ECO:0007669"/>
    <property type="project" value="UniProtKB-SubCell"/>
</dbReference>
<dbReference type="InterPro" id="IPR003688">
    <property type="entry name" value="TraG/VirD4"/>
</dbReference>
<proteinExistence type="inferred from homology"/>
<dbReference type="Gene3D" id="3.40.50.300">
    <property type="entry name" value="P-loop containing nucleotide triphosphate hydrolases"/>
    <property type="match status" value="1"/>
</dbReference>
<dbReference type="InterPro" id="IPR027417">
    <property type="entry name" value="P-loop_NTPase"/>
</dbReference>
<sequence length="638" mass="73772">MKKYFILFLLIFIFVTQKYPRDIGYPKIYGKPIYTIQEIGNVKNIKLYNPVNFFKINKNLKKKTFSSYMFYNIVLLGTAPMCLFLALNVREKNKDVYGNARFANREEVKKMKLKNKKGVVLGKLKGKILRSIDVFHIIIMASTRMGKGINNVLTTLFDWEDSVIVNDIKGECWEKTSGYRAKVLKQNVMMFDPTSEEPTWTFNPLDEIRLKTKNELEDVTLIVQTLLDDGLTKSDPYWIESAINIVKAVVLHLKYIKNNASLSDVIDFLSRTTFDEDIKEILGIITDEDGNDEITENTFEHVQDDTFLKIYGTNQKLHPIVERFFGQYYRTPSKTRGSTMAVAQSKLGIFLDPKIRANTQTSSFTIKELKEKKTSLYLVTPPSAQKMTRPLTRLIYSLGVYQLTPRMKFNHKEKTFLERTLGRVKKKIENFIFVSKSKNRILFLIDEFPVLGKLSIIEEAVAYVAGYGIKMMLICQSIKQLRAIYGKDSSIMENMGIKVFMTPNDEDTPEMLSKMLGNKTEIIKTSSRKGIDVERSYSTSIVASPLMTPAQISNLPYEKIFIRIVGFPFIMGEKIFYYDDRAFRDKENYAPPTYQGKEVKVEKEAKYEEENLEIFNENEGEKDIIKAMEKAKNSWNFD</sequence>
<keyword evidence="6 7" id="KW-0472">Membrane</keyword>
<comment type="similarity">
    <text evidence="2">Belongs to the VirD4/TraG family.</text>
</comment>
<feature type="transmembrane region" description="Helical" evidence="7">
    <location>
        <begin position="68"/>
        <end position="87"/>
    </location>
</feature>
<evidence type="ECO:0000256" key="1">
    <source>
        <dbReference type="ARBA" id="ARBA00004651"/>
    </source>
</evidence>
<dbReference type="InterPro" id="IPR051539">
    <property type="entry name" value="T4SS-coupling_protein"/>
</dbReference>
<evidence type="ECO:0000256" key="4">
    <source>
        <dbReference type="ARBA" id="ARBA00022692"/>
    </source>
</evidence>
<comment type="caution">
    <text evidence="8">The sequence shown here is derived from an EMBL/GenBank/DDBJ whole genome shotgun (WGS) entry which is preliminary data.</text>
</comment>
<name>A0A9E2KZV2_9FUSO</name>
<reference evidence="8" key="1">
    <citation type="journal article" date="2021" name="PeerJ">
        <title>Extensive microbial diversity within the chicken gut microbiome revealed by metagenomics and culture.</title>
        <authorList>
            <person name="Gilroy R."/>
            <person name="Ravi A."/>
            <person name="Getino M."/>
            <person name="Pursley I."/>
            <person name="Horton D.L."/>
            <person name="Alikhan N.F."/>
            <person name="Baker D."/>
            <person name="Gharbi K."/>
            <person name="Hall N."/>
            <person name="Watson M."/>
            <person name="Adriaenssens E.M."/>
            <person name="Foster-Nyarko E."/>
            <person name="Jarju S."/>
            <person name="Secka A."/>
            <person name="Antonio M."/>
            <person name="Oren A."/>
            <person name="Chaudhuri R.R."/>
            <person name="La Ragione R."/>
            <person name="Hildebrand F."/>
            <person name="Pallen M.J."/>
        </authorList>
    </citation>
    <scope>NUCLEOTIDE SEQUENCE</scope>
    <source>
        <strain evidence="8">A6-441</strain>
    </source>
</reference>
<dbReference type="Proteomes" id="UP000724657">
    <property type="component" value="Unassembled WGS sequence"/>
</dbReference>
<keyword evidence="5 7" id="KW-1133">Transmembrane helix</keyword>
<dbReference type="PANTHER" id="PTHR37937">
    <property type="entry name" value="CONJUGATIVE TRANSFER: DNA TRANSPORT"/>
    <property type="match status" value="1"/>
</dbReference>
<dbReference type="SUPFAM" id="SSF52540">
    <property type="entry name" value="P-loop containing nucleoside triphosphate hydrolases"/>
    <property type="match status" value="1"/>
</dbReference>
<evidence type="ECO:0000256" key="5">
    <source>
        <dbReference type="ARBA" id="ARBA00022989"/>
    </source>
</evidence>
<dbReference type="CDD" id="cd01127">
    <property type="entry name" value="TrwB_TraG_TraD_VirD4"/>
    <property type="match status" value="1"/>
</dbReference>
<evidence type="ECO:0000313" key="8">
    <source>
        <dbReference type="EMBL" id="MBU3842954.1"/>
    </source>
</evidence>
<keyword evidence="4 7" id="KW-0812">Transmembrane</keyword>
<reference evidence="8" key="2">
    <citation type="submission" date="2021-04" db="EMBL/GenBank/DDBJ databases">
        <authorList>
            <person name="Gilroy R."/>
        </authorList>
    </citation>
    <scope>NUCLEOTIDE SEQUENCE</scope>
    <source>
        <strain evidence="8">A6-441</strain>
    </source>
</reference>
<keyword evidence="3" id="KW-1003">Cell membrane</keyword>
<dbReference type="Pfam" id="PF02534">
    <property type="entry name" value="T4SS-DNA_transf"/>
    <property type="match status" value="1"/>
</dbReference>
<evidence type="ECO:0000256" key="2">
    <source>
        <dbReference type="ARBA" id="ARBA00008806"/>
    </source>
</evidence>
<dbReference type="PANTHER" id="PTHR37937:SF1">
    <property type="entry name" value="CONJUGATIVE TRANSFER: DNA TRANSPORT"/>
    <property type="match status" value="1"/>
</dbReference>
<dbReference type="EMBL" id="JAHLFN010000073">
    <property type="protein sequence ID" value="MBU3842954.1"/>
    <property type="molecule type" value="Genomic_DNA"/>
</dbReference>
<gene>
    <name evidence="8" type="ORF">IAA47_08265</name>
</gene>
<dbReference type="AlphaFoldDB" id="A0A9E2KZV2"/>
<evidence type="ECO:0000256" key="3">
    <source>
        <dbReference type="ARBA" id="ARBA00022475"/>
    </source>
</evidence>
<protein>
    <submittedName>
        <fullName evidence="8">Type IV secretory system conjugative DNA transfer family protein</fullName>
    </submittedName>
</protein>
<accession>A0A9E2KZV2</accession>